<keyword evidence="7 11" id="KW-1133">Transmembrane helix</keyword>
<keyword evidence="4 11" id="KW-0812">Transmembrane</keyword>
<name>A0ABR7J6Y5_9FLAO</name>
<feature type="transmembrane region" description="Helical" evidence="11">
    <location>
        <begin position="132"/>
        <end position="154"/>
    </location>
</feature>
<dbReference type="Gene3D" id="1.10.287.70">
    <property type="match status" value="1"/>
</dbReference>
<evidence type="ECO:0000256" key="9">
    <source>
        <dbReference type="ARBA" id="ARBA00023136"/>
    </source>
</evidence>
<keyword evidence="5" id="KW-0851">Voltage-gated channel</keyword>
<sequence>MENVEKINLNAKADKNSGFGTNSSSYGGRFINKDGKANVEKVGMHLFRRTSWYHTMIDMNTWRFMFIILSFYITINFVFAVIYYIIGIEHLDGITSTDSEVVKFGQAYFFSAQTFTTVGYGHISPTGFLTSALSAAEALMGLLSFAIATGLFFGRFSKPTAFLKFSENAIIAPYGSGTALMVRLSPFKNTNFTDAEAQMTLGMSIMENGIMANKFYQLDLELAQISALTLSWTLVHPITAESPLYQLTESDFQSIHGEILVFIKTFDDMFSTTVATRSSYTFDEVVYGAKFKPMYARSVDNSKTVLYLDKLNEFDFVPLP</sequence>
<evidence type="ECO:0000256" key="1">
    <source>
        <dbReference type="ARBA" id="ARBA00004141"/>
    </source>
</evidence>
<reference evidence="14 15" key="1">
    <citation type="submission" date="2020-08" db="EMBL/GenBank/DDBJ databases">
        <title>Description of novel Flavobacterium F-380 isolate.</title>
        <authorList>
            <person name="Saticioglu I.B."/>
            <person name="Duman M."/>
            <person name="Altun S."/>
        </authorList>
    </citation>
    <scope>NUCLEOTIDE SEQUENCE [LARGE SCALE GENOMIC DNA]</scope>
    <source>
        <strain evidence="14 15">F-380</strain>
    </source>
</reference>
<dbReference type="SUPFAM" id="SSF81296">
    <property type="entry name" value="E set domains"/>
    <property type="match status" value="1"/>
</dbReference>
<evidence type="ECO:0000313" key="15">
    <source>
        <dbReference type="Proteomes" id="UP000629963"/>
    </source>
</evidence>
<dbReference type="GO" id="GO:0034220">
    <property type="term" value="P:monoatomic ion transmembrane transport"/>
    <property type="evidence" value="ECO:0007669"/>
    <property type="project" value="UniProtKB-KW"/>
</dbReference>
<feature type="transmembrane region" description="Helical" evidence="11">
    <location>
        <begin position="64"/>
        <end position="86"/>
    </location>
</feature>
<dbReference type="InterPro" id="IPR014756">
    <property type="entry name" value="Ig_E-set"/>
</dbReference>
<feature type="domain" description="Inward rectifier potassium channel C-terminal" evidence="13">
    <location>
        <begin position="163"/>
        <end position="300"/>
    </location>
</feature>
<dbReference type="PRINTS" id="PR01320">
    <property type="entry name" value="KIRCHANNEL"/>
</dbReference>
<organism evidence="14 15">
    <name type="scientific">Flavobacterium kayseriense</name>
    <dbReference type="NCBI Taxonomy" id="2764714"/>
    <lineage>
        <taxon>Bacteria</taxon>
        <taxon>Pseudomonadati</taxon>
        <taxon>Bacteroidota</taxon>
        <taxon>Flavobacteriia</taxon>
        <taxon>Flavobacteriales</taxon>
        <taxon>Flavobacteriaceae</taxon>
        <taxon>Flavobacterium</taxon>
    </lineage>
</organism>
<keyword evidence="6" id="KW-0630">Potassium</keyword>
<evidence type="ECO:0000256" key="6">
    <source>
        <dbReference type="ARBA" id="ARBA00022958"/>
    </source>
</evidence>
<keyword evidence="2" id="KW-0813">Transport</keyword>
<evidence type="ECO:0000256" key="10">
    <source>
        <dbReference type="ARBA" id="ARBA00023303"/>
    </source>
</evidence>
<evidence type="ECO:0000256" key="4">
    <source>
        <dbReference type="ARBA" id="ARBA00022692"/>
    </source>
</evidence>
<evidence type="ECO:0000256" key="5">
    <source>
        <dbReference type="ARBA" id="ARBA00022882"/>
    </source>
</evidence>
<evidence type="ECO:0000256" key="11">
    <source>
        <dbReference type="SAM" id="Phobius"/>
    </source>
</evidence>
<keyword evidence="3" id="KW-0633">Potassium transport</keyword>
<feature type="domain" description="Potassium channel inwardly rectifying transmembrane" evidence="12">
    <location>
        <begin position="31"/>
        <end position="159"/>
    </location>
</feature>
<evidence type="ECO:0000313" key="14">
    <source>
        <dbReference type="EMBL" id="MBC5841270.1"/>
    </source>
</evidence>
<dbReference type="InterPro" id="IPR040445">
    <property type="entry name" value="Kir_TM"/>
</dbReference>
<dbReference type="InterPro" id="IPR016449">
    <property type="entry name" value="K_chnl_inward-rec_Kir"/>
</dbReference>
<dbReference type="Pfam" id="PF17655">
    <property type="entry name" value="IRK_C"/>
    <property type="match status" value="1"/>
</dbReference>
<proteinExistence type="predicted"/>
<keyword evidence="15" id="KW-1185">Reference proteome</keyword>
<dbReference type="PANTHER" id="PTHR11767">
    <property type="entry name" value="INWARD RECTIFIER POTASSIUM CHANNEL"/>
    <property type="match status" value="1"/>
</dbReference>
<protein>
    <submittedName>
        <fullName evidence="14">Inward rectifier potassium channel Irk</fullName>
    </submittedName>
</protein>
<dbReference type="InterPro" id="IPR013518">
    <property type="entry name" value="K_chnl_inward-rec_Kir_cyto"/>
</dbReference>
<dbReference type="InterPro" id="IPR041647">
    <property type="entry name" value="IRK_C"/>
</dbReference>
<dbReference type="RefSeq" id="WP_187009861.1">
    <property type="nucleotide sequence ID" value="NZ_JACRUI010000002.1"/>
</dbReference>
<accession>A0ABR7J6Y5</accession>
<keyword evidence="8" id="KW-0406">Ion transport</keyword>
<evidence type="ECO:0000259" key="13">
    <source>
        <dbReference type="Pfam" id="PF17655"/>
    </source>
</evidence>
<evidence type="ECO:0000259" key="12">
    <source>
        <dbReference type="Pfam" id="PF01007"/>
    </source>
</evidence>
<evidence type="ECO:0000256" key="8">
    <source>
        <dbReference type="ARBA" id="ARBA00023065"/>
    </source>
</evidence>
<dbReference type="Gene3D" id="2.60.40.1400">
    <property type="entry name" value="G protein-activated inward rectifier potassium channel 1"/>
    <property type="match status" value="1"/>
</dbReference>
<dbReference type="SUPFAM" id="SSF81324">
    <property type="entry name" value="Voltage-gated potassium channels"/>
    <property type="match status" value="1"/>
</dbReference>
<evidence type="ECO:0000256" key="7">
    <source>
        <dbReference type="ARBA" id="ARBA00022989"/>
    </source>
</evidence>
<comment type="subcellular location">
    <subcellularLocation>
        <location evidence="1">Membrane</location>
        <topology evidence="1">Multi-pass membrane protein</topology>
    </subcellularLocation>
</comment>
<evidence type="ECO:0000256" key="3">
    <source>
        <dbReference type="ARBA" id="ARBA00022538"/>
    </source>
</evidence>
<dbReference type="PANTHER" id="PTHR11767:SF102">
    <property type="entry name" value="INWARDLY RECTIFYING POTASSIUM CHANNEL 1, ISOFORM F"/>
    <property type="match status" value="1"/>
</dbReference>
<evidence type="ECO:0000256" key="2">
    <source>
        <dbReference type="ARBA" id="ARBA00022448"/>
    </source>
</evidence>
<dbReference type="Proteomes" id="UP000629963">
    <property type="component" value="Unassembled WGS sequence"/>
</dbReference>
<gene>
    <name evidence="14" type="ORF">H8R23_07605</name>
</gene>
<keyword evidence="10 14" id="KW-0407">Ion channel</keyword>
<dbReference type="Pfam" id="PF01007">
    <property type="entry name" value="IRK"/>
    <property type="match status" value="1"/>
</dbReference>
<dbReference type="EMBL" id="JACRUJ010000002">
    <property type="protein sequence ID" value="MBC5841270.1"/>
    <property type="molecule type" value="Genomic_DNA"/>
</dbReference>
<comment type="caution">
    <text evidence="14">The sequence shown here is derived from an EMBL/GenBank/DDBJ whole genome shotgun (WGS) entry which is preliminary data.</text>
</comment>
<keyword evidence="9 11" id="KW-0472">Membrane</keyword>